<accession>A0ABT5Y930</accession>
<evidence type="ECO:0000313" key="2">
    <source>
        <dbReference type="Proteomes" id="UP001143391"/>
    </source>
</evidence>
<sequence length="80" mass="9602">MKTTAMNRTFCTTSGISEQQSENTAFKRTRETLKRYAERWSRRYRLRQSLYEMDTQLIEKDIGVPHGSLSEEAHKPFWRE</sequence>
<comment type="caution">
    <text evidence="1">The sequence shown here is derived from an EMBL/GenBank/DDBJ whole genome shotgun (WGS) entry which is preliminary data.</text>
</comment>
<evidence type="ECO:0000313" key="1">
    <source>
        <dbReference type="EMBL" id="MDF0750186.1"/>
    </source>
</evidence>
<name>A0ABT5Y930_9GAMM</name>
<dbReference type="RefSeq" id="WP_275705716.1">
    <property type="nucleotide sequence ID" value="NZ_JANCMW010000004.1"/>
</dbReference>
<organism evidence="1 2">
    <name type="scientific">Marinobacter iranensis</name>
    <dbReference type="NCBI Taxonomy" id="2962607"/>
    <lineage>
        <taxon>Bacteria</taxon>
        <taxon>Pseudomonadati</taxon>
        <taxon>Pseudomonadota</taxon>
        <taxon>Gammaproteobacteria</taxon>
        <taxon>Pseudomonadales</taxon>
        <taxon>Marinobacteraceae</taxon>
        <taxon>Marinobacter</taxon>
    </lineage>
</organism>
<dbReference type="EMBL" id="JANCMW010000004">
    <property type="protein sequence ID" value="MDF0750186.1"/>
    <property type="molecule type" value="Genomic_DNA"/>
</dbReference>
<reference evidence="1" key="1">
    <citation type="submission" date="2022-07" db="EMBL/GenBank/DDBJ databases">
        <title>Marinobacter iranensis a new bacterium isolate from a hipersaline lake in Iran.</title>
        <authorList>
            <person name="Mohammad A.M.A."/>
            <person name="Cristina S.-P."/>
            <person name="Antonio V."/>
        </authorList>
    </citation>
    <scope>NUCLEOTIDE SEQUENCE</scope>
    <source>
        <strain evidence="1">71-i</strain>
    </source>
</reference>
<gene>
    <name evidence="1" type="ORF">NLU14_08075</name>
</gene>
<proteinExistence type="predicted"/>
<evidence type="ECO:0008006" key="3">
    <source>
        <dbReference type="Google" id="ProtNLM"/>
    </source>
</evidence>
<dbReference type="Proteomes" id="UP001143391">
    <property type="component" value="Unassembled WGS sequence"/>
</dbReference>
<protein>
    <recommendedName>
        <fullName evidence="3">DUF1127 domain-containing protein</fullName>
    </recommendedName>
</protein>
<keyword evidence="2" id="KW-1185">Reference proteome</keyword>